<protein>
    <submittedName>
        <fullName evidence="6">TetR/AcrR family transcriptional regulator</fullName>
    </submittedName>
</protein>
<dbReference type="InterPro" id="IPR009057">
    <property type="entry name" value="Homeodomain-like_sf"/>
</dbReference>
<accession>A0AAX3V1V9</accession>
<dbReference type="Pfam" id="PF16925">
    <property type="entry name" value="TetR_C_13"/>
    <property type="match status" value="1"/>
</dbReference>
<dbReference type="Pfam" id="PF00440">
    <property type="entry name" value="TetR_N"/>
    <property type="match status" value="1"/>
</dbReference>
<name>A0AAX3V1V9_RHOER</name>
<dbReference type="PROSITE" id="PS50977">
    <property type="entry name" value="HTH_TETR_2"/>
    <property type="match status" value="1"/>
</dbReference>
<evidence type="ECO:0000313" key="6">
    <source>
        <dbReference type="EMBL" id="WGV48386.1"/>
    </source>
</evidence>
<keyword evidence="2 4" id="KW-0238">DNA-binding</keyword>
<dbReference type="EMBL" id="CP124545">
    <property type="protein sequence ID" value="WGV48386.1"/>
    <property type="molecule type" value="Genomic_DNA"/>
</dbReference>
<dbReference type="AlphaFoldDB" id="A0AAX3V1V9"/>
<dbReference type="PANTHER" id="PTHR47506:SF3">
    <property type="entry name" value="HTH-TYPE TRANSCRIPTIONAL REGULATOR LMRA"/>
    <property type="match status" value="1"/>
</dbReference>
<dbReference type="Proteomes" id="UP001230933">
    <property type="component" value="Chromosome"/>
</dbReference>
<dbReference type="InterPro" id="IPR036271">
    <property type="entry name" value="Tet_transcr_reg_TetR-rel_C_sf"/>
</dbReference>
<evidence type="ECO:0000256" key="2">
    <source>
        <dbReference type="ARBA" id="ARBA00023125"/>
    </source>
</evidence>
<organism evidence="6 7">
    <name type="scientific">Rhodococcus erythropolis</name>
    <name type="common">Arthrobacter picolinophilus</name>
    <dbReference type="NCBI Taxonomy" id="1833"/>
    <lineage>
        <taxon>Bacteria</taxon>
        <taxon>Bacillati</taxon>
        <taxon>Actinomycetota</taxon>
        <taxon>Actinomycetes</taxon>
        <taxon>Mycobacteriales</taxon>
        <taxon>Nocardiaceae</taxon>
        <taxon>Rhodococcus</taxon>
        <taxon>Rhodococcus erythropolis group</taxon>
    </lineage>
</organism>
<evidence type="ECO:0000256" key="3">
    <source>
        <dbReference type="ARBA" id="ARBA00023163"/>
    </source>
</evidence>
<reference evidence="6" key="1">
    <citation type="submission" date="2023-08" db="EMBL/GenBank/DDBJ databases">
        <title>Isolation and Characterization of Rhodococcus erythropolis MGMM8.</title>
        <authorList>
            <person name="Diabankana R.G.C."/>
            <person name="Afordoanyi D.M."/>
            <person name="Validov S.Z."/>
        </authorList>
    </citation>
    <scope>NUCLEOTIDE SEQUENCE</scope>
    <source>
        <strain evidence="6">MGMM8</strain>
    </source>
</reference>
<dbReference type="SUPFAM" id="SSF46689">
    <property type="entry name" value="Homeodomain-like"/>
    <property type="match status" value="1"/>
</dbReference>
<dbReference type="GO" id="GO:0003677">
    <property type="term" value="F:DNA binding"/>
    <property type="evidence" value="ECO:0007669"/>
    <property type="project" value="UniProtKB-UniRule"/>
</dbReference>
<dbReference type="SUPFAM" id="SSF48498">
    <property type="entry name" value="Tetracyclin repressor-like, C-terminal domain"/>
    <property type="match status" value="1"/>
</dbReference>
<evidence type="ECO:0000256" key="1">
    <source>
        <dbReference type="ARBA" id="ARBA00023015"/>
    </source>
</evidence>
<gene>
    <name evidence="6" type="ORF">QIE55_23030</name>
</gene>
<feature type="DNA-binding region" description="H-T-H motif" evidence="4">
    <location>
        <begin position="24"/>
        <end position="43"/>
    </location>
</feature>
<proteinExistence type="predicted"/>
<evidence type="ECO:0000256" key="4">
    <source>
        <dbReference type="PROSITE-ProRule" id="PRU00335"/>
    </source>
</evidence>
<dbReference type="RefSeq" id="WP_081328939.1">
    <property type="nucleotide sequence ID" value="NZ_CP124545.1"/>
</dbReference>
<keyword evidence="3" id="KW-0804">Transcription</keyword>
<feature type="domain" description="HTH tetR-type" evidence="5">
    <location>
        <begin position="1"/>
        <end position="61"/>
    </location>
</feature>
<dbReference type="Gene3D" id="1.10.357.10">
    <property type="entry name" value="Tetracycline Repressor, domain 2"/>
    <property type="match status" value="1"/>
</dbReference>
<dbReference type="InterPro" id="IPR001647">
    <property type="entry name" value="HTH_TetR"/>
</dbReference>
<dbReference type="PRINTS" id="PR00455">
    <property type="entry name" value="HTHTETR"/>
</dbReference>
<dbReference type="PANTHER" id="PTHR47506">
    <property type="entry name" value="TRANSCRIPTIONAL REGULATORY PROTEIN"/>
    <property type="match status" value="1"/>
</dbReference>
<evidence type="ECO:0000313" key="7">
    <source>
        <dbReference type="Proteomes" id="UP001230933"/>
    </source>
</evidence>
<keyword evidence="1" id="KW-0805">Transcription regulation</keyword>
<sequence>MNSKDQLTGAMAELLWERGYAATSPRDVMTRAGVGQGSMYHHFSGKHELAVEALSAVTREMTGESSPLGGEGSPLEQMKRYLSLPRPGTRGCRVGRMTQDPEVVTDAELIAVVANAFDTMLNHWERAITAAIAAGELPTSIVPADLARTLAAVLQGGYVLARAQGEQGPMDAAVRGAISLLDAAQSALRTDH</sequence>
<evidence type="ECO:0000259" key="5">
    <source>
        <dbReference type="PROSITE" id="PS50977"/>
    </source>
</evidence>
<dbReference type="InterPro" id="IPR011075">
    <property type="entry name" value="TetR_C"/>
</dbReference>